<dbReference type="PROSITE" id="PS50213">
    <property type="entry name" value="FAS1"/>
    <property type="match status" value="1"/>
</dbReference>
<dbReference type="InterPro" id="IPR000782">
    <property type="entry name" value="FAS1_domain"/>
</dbReference>
<feature type="chain" id="PRO_5011576406" evidence="1">
    <location>
        <begin position="24"/>
        <end position="182"/>
    </location>
</feature>
<keyword evidence="4" id="KW-1185">Reference proteome</keyword>
<protein>
    <submittedName>
        <fullName evidence="3">Uncaracterized surface protein containing fasciclin (FAS1) repeats</fullName>
    </submittedName>
</protein>
<sequence>MKRMMYVSALPALAILLWVTACGSPQKETTEEETVMEVEEAAPEEAAPSIVDIAVGSPDHGTLVTALTTAELVETLSGDGPFTVFAPTDAAFAALPEGTVASLLEPENKEQLTGILTYHVVAGNVLAADLSDGQVVETLNGKTLLVSIADGTVKINGAKVTAADLSGSNGVIHVTDGVLIPE</sequence>
<evidence type="ECO:0000313" key="3">
    <source>
        <dbReference type="EMBL" id="SEJ06617.1"/>
    </source>
</evidence>
<organism evidence="3 4">
    <name type="scientific">Cyclobacterium xiamenense</name>
    <dbReference type="NCBI Taxonomy" id="1297121"/>
    <lineage>
        <taxon>Bacteria</taxon>
        <taxon>Pseudomonadati</taxon>
        <taxon>Bacteroidota</taxon>
        <taxon>Cytophagia</taxon>
        <taxon>Cytophagales</taxon>
        <taxon>Cyclobacteriaceae</taxon>
        <taxon>Cyclobacterium</taxon>
    </lineage>
</organism>
<name>A0A1H6VXS1_9BACT</name>
<keyword evidence="1" id="KW-0732">Signal</keyword>
<dbReference type="SUPFAM" id="SSF82153">
    <property type="entry name" value="FAS1 domain"/>
    <property type="match status" value="1"/>
</dbReference>
<dbReference type="PROSITE" id="PS51257">
    <property type="entry name" value="PROKAR_LIPOPROTEIN"/>
    <property type="match status" value="1"/>
</dbReference>
<feature type="domain" description="FAS1" evidence="2">
    <location>
        <begin position="47"/>
        <end position="179"/>
    </location>
</feature>
<evidence type="ECO:0000313" key="4">
    <source>
        <dbReference type="Proteomes" id="UP000199403"/>
    </source>
</evidence>
<dbReference type="FunFam" id="2.30.180.10:FF:000019">
    <property type="entry name" value="Cell surface lipoprotein"/>
    <property type="match status" value="1"/>
</dbReference>
<dbReference type="Pfam" id="PF02469">
    <property type="entry name" value="Fasciclin"/>
    <property type="match status" value="1"/>
</dbReference>
<dbReference type="EMBL" id="FNZH01000002">
    <property type="protein sequence ID" value="SEJ06617.1"/>
    <property type="molecule type" value="Genomic_DNA"/>
</dbReference>
<dbReference type="Gene3D" id="2.30.180.10">
    <property type="entry name" value="FAS1 domain"/>
    <property type="match status" value="1"/>
</dbReference>
<accession>A0A1H6VXS1</accession>
<gene>
    <name evidence="3" type="ORF">SAMN05192553_102217</name>
</gene>
<dbReference type="Proteomes" id="UP000199403">
    <property type="component" value="Unassembled WGS sequence"/>
</dbReference>
<dbReference type="AlphaFoldDB" id="A0A1H6VXS1"/>
<dbReference type="PANTHER" id="PTHR10900">
    <property type="entry name" value="PERIOSTIN-RELATED"/>
    <property type="match status" value="1"/>
</dbReference>
<reference evidence="4" key="1">
    <citation type="submission" date="2016-10" db="EMBL/GenBank/DDBJ databases">
        <authorList>
            <person name="Varghese N."/>
            <person name="Submissions S."/>
        </authorList>
    </citation>
    <scope>NUCLEOTIDE SEQUENCE [LARGE SCALE GENOMIC DNA]</scope>
    <source>
        <strain evidence="4">IBRC-M 10761</strain>
    </source>
</reference>
<dbReference type="OrthoDB" id="1119934at2"/>
<evidence type="ECO:0000259" key="2">
    <source>
        <dbReference type="PROSITE" id="PS50213"/>
    </source>
</evidence>
<dbReference type="RefSeq" id="WP_092170810.1">
    <property type="nucleotide sequence ID" value="NZ_FNZH01000002.1"/>
</dbReference>
<dbReference type="GO" id="GO:0005615">
    <property type="term" value="C:extracellular space"/>
    <property type="evidence" value="ECO:0007669"/>
    <property type="project" value="TreeGrafter"/>
</dbReference>
<feature type="signal peptide" evidence="1">
    <location>
        <begin position="1"/>
        <end position="23"/>
    </location>
</feature>
<dbReference type="InterPro" id="IPR050904">
    <property type="entry name" value="Adhesion/Biosynth-related"/>
</dbReference>
<dbReference type="PANTHER" id="PTHR10900:SF77">
    <property type="entry name" value="FI19380P1"/>
    <property type="match status" value="1"/>
</dbReference>
<dbReference type="InterPro" id="IPR036378">
    <property type="entry name" value="FAS1_dom_sf"/>
</dbReference>
<evidence type="ECO:0000256" key="1">
    <source>
        <dbReference type="SAM" id="SignalP"/>
    </source>
</evidence>
<dbReference type="SMART" id="SM00554">
    <property type="entry name" value="FAS1"/>
    <property type="match status" value="1"/>
</dbReference>
<proteinExistence type="predicted"/>